<dbReference type="SUPFAM" id="SSF116726">
    <property type="entry name" value="TrkA C-terminal domain-like"/>
    <property type="match status" value="1"/>
</dbReference>
<dbReference type="PROSITE" id="PS51201">
    <property type="entry name" value="RCK_N"/>
    <property type="match status" value="1"/>
</dbReference>
<dbReference type="PROSITE" id="PS51202">
    <property type="entry name" value="RCK_C"/>
    <property type="match status" value="1"/>
</dbReference>
<dbReference type="EMBL" id="CP079105">
    <property type="protein sequence ID" value="QXQ14592.1"/>
    <property type="molecule type" value="Genomic_DNA"/>
</dbReference>
<comment type="subcellular location">
    <subcellularLocation>
        <location evidence="1">Cell membrane</location>
        <topology evidence="1">Multi-pass membrane protein</topology>
    </subcellularLocation>
</comment>
<keyword evidence="6" id="KW-1185">Reference proteome</keyword>
<dbReference type="PANTHER" id="PTHR43833">
    <property type="entry name" value="POTASSIUM CHANNEL PROTEIN 2-RELATED-RELATED"/>
    <property type="match status" value="1"/>
</dbReference>
<name>A0ABX8SBN0_9ACTN</name>
<dbReference type="PANTHER" id="PTHR43833:SF11">
    <property type="entry name" value="VOLTAGE-GATED POTASSIUM CHANNEL KCH"/>
    <property type="match status" value="1"/>
</dbReference>
<evidence type="ECO:0000313" key="5">
    <source>
        <dbReference type="EMBL" id="QXQ14592.1"/>
    </source>
</evidence>
<dbReference type="InterPro" id="IPR006037">
    <property type="entry name" value="RCK_C"/>
</dbReference>
<dbReference type="SUPFAM" id="SSF51735">
    <property type="entry name" value="NAD(P)-binding Rossmann-fold domains"/>
    <property type="match status" value="2"/>
</dbReference>
<evidence type="ECO:0000256" key="2">
    <source>
        <dbReference type="SAM" id="Phobius"/>
    </source>
</evidence>
<feature type="transmembrane region" description="Helical" evidence="2">
    <location>
        <begin position="287"/>
        <end position="313"/>
    </location>
</feature>
<dbReference type="Gene3D" id="1.10.287.70">
    <property type="match status" value="1"/>
</dbReference>
<dbReference type="SUPFAM" id="SSF81324">
    <property type="entry name" value="Voltage-gated potassium channels"/>
    <property type="match status" value="1"/>
</dbReference>
<feature type="transmembrane region" description="Helical" evidence="2">
    <location>
        <begin position="228"/>
        <end position="250"/>
    </location>
</feature>
<dbReference type="Pfam" id="PF07885">
    <property type="entry name" value="Ion_trans_2"/>
    <property type="match status" value="1"/>
</dbReference>
<dbReference type="InterPro" id="IPR050721">
    <property type="entry name" value="Trk_Ktr_HKT_K-transport"/>
</dbReference>
<keyword evidence="2" id="KW-0472">Membrane</keyword>
<gene>
    <name evidence="5" type="ORF">KV203_04080</name>
</gene>
<dbReference type="InterPro" id="IPR003148">
    <property type="entry name" value="RCK_N"/>
</dbReference>
<dbReference type="RefSeq" id="WP_066468654.1">
    <property type="nucleotide sequence ID" value="NZ_CBCRUZ010000004.1"/>
</dbReference>
<dbReference type="Proteomes" id="UP000887023">
    <property type="component" value="Chromosome"/>
</dbReference>
<feature type="transmembrane region" description="Helical" evidence="2">
    <location>
        <begin position="325"/>
        <end position="346"/>
    </location>
</feature>
<protein>
    <submittedName>
        <fullName evidence="5">NAD-binding protein</fullName>
    </submittedName>
</protein>
<keyword evidence="2" id="KW-1133">Transmembrane helix</keyword>
<accession>A0ABX8SBN0</accession>
<evidence type="ECO:0000256" key="1">
    <source>
        <dbReference type="ARBA" id="ARBA00004651"/>
    </source>
</evidence>
<feature type="domain" description="RCK N-terminal" evidence="3">
    <location>
        <begin position="329"/>
        <end position="458"/>
    </location>
</feature>
<keyword evidence="2" id="KW-0812">Transmembrane</keyword>
<dbReference type="Pfam" id="PF02254">
    <property type="entry name" value="TrkA_N"/>
    <property type="match status" value="2"/>
</dbReference>
<sequence>MPGHVIVSGDDALAQRIAEELLASGTEVVRIDASAELSVAGIASAGAVVCAGPDDAVNLEISLLAREHNARVRVVCRLANEVLRKAVAAGNGPGAVLDVAELVAPLVVEACLARTAHPIRAAGMQFVVAGADAPRAATLRAVYGDLAPVAVVQGPGSATPGVVTICPGRDQRVQPGDRVAMIGGPDELRARGIAVDPAPRPGGAARAPLRRRLSDGLRGIKADINPTFYKAMAVSLALLIFATVLLRVAYHKPGMSIVDALYFSTETIATVGYGDFSFADQPTWLRLFSIGLMFAGVTTTAVLMAFVADLLLSRRLAESAARRQVRYLSGHVIVVGLGSFGIRVIADLRAAGHQVVAVERDPDNRFRSSAAELGVPVIVGDATLRRTLDDARVGSASAVAVLTQHDMVNIEIGIVLRETLGARWARSAESPGVPVVLRIFDRTLGAAVAARFGFENVRSTVELAAPWFIGAALGLQVFGTFSVGQRSFMVGGVRVEPGSELAGIRMLDLATRTRVIAIARSDGAIDLHPRRDTALAAGDTAYLVGPYRELLATLRQGQAPAAVERGT</sequence>
<proteinExistence type="predicted"/>
<dbReference type="InterPro" id="IPR013099">
    <property type="entry name" value="K_chnl_dom"/>
</dbReference>
<dbReference type="InterPro" id="IPR036291">
    <property type="entry name" value="NAD(P)-bd_dom_sf"/>
</dbReference>
<dbReference type="Gene3D" id="3.30.70.1450">
    <property type="entry name" value="Regulator of K+ conductance, C-terminal domain"/>
    <property type="match status" value="1"/>
</dbReference>
<feature type="domain" description="RCK C-terminal" evidence="4">
    <location>
        <begin position="478"/>
        <end position="559"/>
    </location>
</feature>
<evidence type="ECO:0000259" key="3">
    <source>
        <dbReference type="PROSITE" id="PS51201"/>
    </source>
</evidence>
<evidence type="ECO:0000259" key="4">
    <source>
        <dbReference type="PROSITE" id="PS51202"/>
    </source>
</evidence>
<reference evidence="5" key="1">
    <citation type="submission" date="2021-07" db="EMBL/GenBank/DDBJ databases">
        <title>Candidatus Kaistella beijingensis sp. nov. isolated from a municipal wastewater treatment plant is involved in sludge foaming.</title>
        <authorList>
            <person name="Song Y."/>
            <person name="Liu S.-J."/>
        </authorList>
    </citation>
    <scope>NUCLEOTIDE SEQUENCE</scope>
    <source>
        <strain evidence="5">DSM 43998</strain>
    </source>
</reference>
<evidence type="ECO:0000313" key="6">
    <source>
        <dbReference type="Proteomes" id="UP000887023"/>
    </source>
</evidence>
<dbReference type="InterPro" id="IPR036721">
    <property type="entry name" value="RCK_C_sf"/>
</dbReference>
<dbReference type="Gene3D" id="3.40.50.720">
    <property type="entry name" value="NAD(P)-binding Rossmann-like Domain"/>
    <property type="match status" value="2"/>
</dbReference>
<organism evidence="5 6">
    <name type="scientific">Skermania pinensis</name>
    <dbReference type="NCBI Taxonomy" id="39122"/>
    <lineage>
        <taxon>Bacteria</taxon>
        <taxon>Bacillati</taxon>
        <taxon>Actinomycetota</taxon>
        <taxon>Actinomycetes</taxon>
        <taxon>Mycobacteriales</taxon>
        <taxon>Gordoniaceae</taxon>
        <taxon>Skermania</taxon>
    </lineage>
</organism>